<dbReference type="PROSITE" id="PS00330">
    <property type="entry name" value="HEMOLYSIN_CALCIUM"/>
    <property type="match status" value="7"/>
</dbReference>
<dbReference type="Gene3D" id="2.160.20.160">
    <property type="match status" value="1"/>
</dbReference>
<dbReference type="InterPro" id="IPR011049">
    <property type="entry name" value="Serralysin-like_metalloprot_C"/>
</dbReference>
<dbReference type="SUPFAM" id="SSF51120">
    <property type="entry name" value="beta-Roll"/>
    <property type="match status" value="7"/>
</dbReference>
<dbReference type="GO" id="GO:0005576">
    <property type="term" value="C:extracellular region"/>
    <property type="evidence" value="ECO:0007669"/>
    <property type="project" value="UniProtKB-SubCell"/>
</dbReference>
<dbReference type="InterPro" id="IPR029058">
    <property type="entry name" value="AB_hydrolase_fold"/>
</dbReference>
<proteinExistence type="predicted"/>
<evidence type="ECO:0000313" key="4">
    <source>
        <dbReference type="EMBL" id="PLW67104.1"/>
    </source>
</evidence>
<keyword evidence="2" id="KW-0964">Secreted</keyword>
<reference evidence="4 5" key="1">
    <citation type="submission" date="2018-01" db="EMBL/GenBank/DDBJ databases">
        <title>The draft genome sequence of Halioglobus lutimaris HF004.</title>
        <authorList>
            <person name="Du Z.-J."/>
            <person name="Shi M.-J."/>
        </authorList>
    </citation>
    <scope>NUCLEOTIDE SEQUENCE [LARGE SCALE GENOMIC DNA]</scope>
    <source>
        <strain evidence="4 5">HF004</strain>
    </source>
</reference>
<dbReference type="PRINTS" id="PR00313">
    <property type="entry name" value="CABNDNGRPT"/>
</dbReference>
<evidence type="ECO:0000256" key="3">
    <source>
        <dbReference type="ARBA" id="ARBA00022837"/>
    </source>
</evidence>
<dbReference type="EMBL" id="PKUS01000037">
    <property type="protein sequence ID" value="PLW67104.1"/>
    <property type="molecule type" value="Genomic_DNA"/>
</dbReference>
<evidence type="ECO:0000313" key="5">
    <source>
        <dbReference type="Proteomes" id="UP000235005"/>
    </source>
</evidence>
<accession>A0A2N5WXZ5</accession>
<comment type="caution">
    <text evidence="4">The sequence shown here is derived from an EMBL/GenBank/DDBJ whole genome shotgun (WGS) entry which is preliminary data.</text>
</comment>
<dbReference type="Gene3D" id="3.40.50.1820">
    <property type="entry name" value="alpha/beta hydrolase"/>
    <property type="match status" value="1"/>
</dbReference>
<dbReference type="Proteomes" id="UP000235005">
    <property type="component" value="Unassembled WGS sequence"/>
</dbReference>
<comment type="subcellular location">
    <subcellularLocation>
        <location evidence="1">Secreted</location>
    </subcellularLocation>
</comment>
<dbReference type="GO" id="GO:0005509">
    <property type="term" value="F:calcium ion binding"/>
    <property type="evidence" value="ECO:0007669"/>
    <property type="project" value="InterPro"/>
</dbReference>
<protein>
    <submittedName>
        <fullName evidence="4">Uncharacterized protein</fullName>
    </submittedName>
</protein>
<dbReference type="InterPro" id="IPR001343">
    <property type="entry name" value="Hemolysn_Ca-bd"/>
</dbReference>
<dbReference type="PANTHER" id="PTHR38340:SF1">
    <property type="entry name" value="S-LAYER PROTEIN"/>
    <property type="match status" value="1"/>
</dbReference>
<dbReference type="Gene3D" id="2.150.10.10">
    <property type="entry name" value="Serralysin-like metalloprotease, C-terminal"/>
    <property type="match status" value="6"/>
</dbReference>
<gene>
    <name evidence="4" type="ORF">C0039_18475</name>
</gene>
<keyword evidence="3" id="KW-0106">Calcium</keyword>
<dbReference type="SUPFAM" id="SSF53474">
    <property type="entry name" value="alpha/beta-Hydrolases"/>
    <property type="match status" value="1"/>
</dbReference>
<keyword evidence="5" id="KW-1185">Reference proteome</keyword>
<name>A0A2N5WXZ5_9GAMM</name>
<dbReference type="OrthoDB" id="5699795at2"/>
<dbReference type="RefSeq" id="WP_101518916.1">
    <property type="nucleotide sequence ID" value="NZ_PKUS01000037.1"/>
</dbReference>
<dbReference type="PANTHER" id="PTHR38340">
    <property type="entry name" value="S-LAYER PROTEIN"/>
    <property type="match status" value="1"/>
</dbReference>
<sequence length="2139" mass="224152">MIREIYENCILAAAAYADWGLRGTVDDHKIKEFLTTEAGLSEGQYEDLFDPSGGIFEVYNGPSSGYIESQNGFSATIFRNRQTSDITVAFRGTDQLAIDSLTTSLDVIFQGAGITGGLNAFLGQQNVISDFLVDAGLDVNGSLTGSVNFAGHSLGGFLATIAAYKYHASAGQTYTFNGLGVGVDDFLSQEVINGISLGGKVQNYYADLIGAVAGYHPGSKTKIFVEEEGVIADHSISKMVQSLSVYRVLAGIDPQLNSQAGLGDIYSLLEGASNVPGDSLESLVDHLGDLLGGDLSLQAMKDDIGAFYDALVLRGSSHAVSNPLEIDLVGGAAKDTDVGRGLRYAALKLVPLAVTSNLANTSAAASDYALIDVGGGLAYTDQFIADRAAMLRSVLQRNVDDTRYPQAVAGEAMRFHDEDAGEVFAGANSTGQGGSNTVDPNTVRNILFGNAQDNVMTGKSRDDSLYGMAGVDQLHGAAGNDYLEGGPGNDVLTGGRGNDRLIGGGGRDSFHWADGDGHDIIGDYDDGGDQIFVNGIDLATMNFSPVSVGSSFYSDAAYPDIAVHYDGSFLSLKVGNGDTAGSITATQYSPANGQDYGIVLAAPDIVLPPTQINVATLGTSSSDVDASAFWRDSRNQGGFDWSTIALRFSAIDVANYAGDDKPFGLLSPSFEGGPLDDYLTGDDGSNQLIGLAGDDLLEGGAGADYLAGYAGSDHLFGGDGNDLLFGSTRHDLADLLNSGSAQDEFYIGQLAEGEHDRNILDGGTGNDMLSGGSRTDTVVGGDGADYLLGGAGSDYLEGGAGRDVIYGDSSLGVMYSGGQGQSIQGELRIAFAESVVTVHDDVVYAGPGDDTVWGESGSDVIHGGDGDDDLIGDRYHDTAYFGLELPSYAGTSPELATTHHGEDRLFGESGDDLLSGLGGDDYLEGGTGDDTLLGGSGDDVYALQPGDGLDHIQDDHGMHTLVFSGFSLNELQIVFQGGEVMLSSAATGDGFTMSRDQWARTRIALNSSDALVERTRLDAHYLDLNGDVLLSTIASDVYTEADREALFTIDEGNFGQPILSFGAGASDVEITAIDGQGGATIRFPGAPINPLVEVSPLLLDTQWAFIESTDSVTIRLAGFTNGPAGTAGDDTIIGTDMDDILLGSGGNDVVQGEGGDDHLDGGSGADTLLGGSGNDVVHGGTGHDNDILQGGPGDDLLDGAYSHDLYRFALGDGRDVIADTQGYHAFEFDSSIDPDAIALYYTGDGPDNFKLKYSATDWVESMGATSVQKVVDIRADGFPVALVQRSELVNGTFYDTRMNDVFETADGNDVIHTSGLGNDVFRVANGDGNDSVLLDEGYYPHVFGEIRLVDQSDVSFSFTGIDTKIAYAGGQLSLEAEKHFSDAARDNALNRFVITAETDPLWVPEIIAEGPGWLHGSFGSDRIIGSADFDVITPGYGNDLILSGGGADSIYLNDVYFNVNQAGVGHKVIAPGPGNDYIESPLYQGMTIYYDLGGGDDRVVYDWSYGERHPYRFSLSQNATQPEFVPHGEDVLAFGPGIGLDDLVFVRHDSSLQVALTNEPGSLQFENFFNVYEPQSVSSRSGLLDPFSGEDGGDYRLSSDDIATLFPRTPVRYIELADGSRHDMEVVLAGRMLVDYLIVQGTAAEDAIEASVANELILGHAGDDLIFDAGGENTIYAGRGGDHVTVNGASIVYAGEGDDYALLSGDGNTLFAGPGNDAVETEGDNALYMGEGNDEVLVLSGANKLDMGSGEDMVDMLGGSLALEFGASNGTDTVTYVSGQATLNVYLDEQITQNDLEFSVTEGLQGEGVSMAIEGSGAVLEMVALTYNPIRDEYESELEEISAEIYFSNGDRLSGHQLLALALGDPGEQIVGTDGNDKLVGTEAGDRIIGGAGNDRLEGLGGDDLFVFSGHGNGADRVLGGEGVDTLLGSDGSDSIGLKRLIRSDSIERIDGGAGDDAIVGTAGKNRLDFSTTELIGIARIEAGAGNDYVKGSAGDDVLVGGAGNDKLFGLSGSDQFQFSAGDGVDRIINKDPDPDSVDVLAMTAIESDDLWFSRDGKHLVIDVIGSSDQVTVNNWYGAEKHRLDMITADEHVLHANQVDSLVSAMAAFTVPSGEDAVFPQDARDALEPVLTAAWEVVA</sequence>
<evidence type="ECO:0000256" key="1">
    <source>
        <dbReference type="ARBA" id="ARBA00004613"/>
    </source>
</evidence>
<organism evidence="4 5">
    <name type="scientific">Pseudohalioglobus lutimaris</name>
    <dbReference type="NCBI Taxonomy" id="1737061"/>
    <lineage>
        <taxon>Bacteria</taxon>
        <taxon>Pseudomonadati</taxon>
        <taxon>Pseudomonadota</taxon>
        <taxon>Gammaproteobacteria</taxon>
        <taxon>Cellvibrionales</taxon>
        <taxon>Halieaceae</taxon>
        <taxon>Pseudohalioglobus</taxon>
    </lineage>
</organism>
<evidence type="ECO:0000256" key="2">
    <source>
        <dbReference type="ARBA" id="ARBA00022525"/>
    </source>
</evidence>
<dbReference type="Pfam" id="PF00353">
    <property type="entry name" value="HemolysinCabind"/>
    <property type="match status" value="14"/>
</dbReference>
<dbReference type="InterPro" id="IPR050557">
    <property type="entry name" value="RTX_toxin/Mannuronan_C5-epim"/>
</dbReference>
<dbReference type="InterPro" id="IPR018511">
    <property type="entry name" value="Hemolysin-typ_Ca-bd_CS"/>
</dbReference>